<gene>
    <name evidence="4" type="ORF">SI8410_08011569</name>
</gene>
<feature type="repeat" description="RCC1" evidence="2">
    <location>
        <begin position="321"/>
        <end position="373"/>
    </location>
</feature>
<dbReference type="Pfam" id="PF25390">
    <property type="entry name" value="WD40_RLD"/>
    <property type="match status" value="1"/>
</dbReference>
<dbReference type="SUPFAM" id="SSF50985">
    <property type="entry name" value="RCC1/BLIP-II"/>
    <property type="match status" value="1"/>
</dbReference>
<protein>
    <recommendedName>
        <fullName evidence="3">RCC1-like domain-containing protein</fullName>
    </recommendedName>
</protein>
<dbReference type="PRINTS" id="PR00633">
    <property type="entry name" value="RCCNDNSATION"/>
</dbReference>
<feature type="repeat" description="RCC1" evidence="2">
    <location>
        <begin position="104"/>
        <end position="155"/>
    </location>
</feature>
<evidence type="ECO:0000256" key="1">
    <source>
        <dbReference type="ARBA" id="ARBA00022737"/>
    </source>
</evidence>
<dbReference type="PANTHER" id="PTHR22872">
    <property type="entry name" value="BTK-BINDING PROTEIN-RELATED"/>
    <property type="match status" value="1"/>
</dbReference>
<evidence type="ECO:0000313" key="5">
    <source>
        <dbReference type="Proteomes" id="UP000663760"/>
    </source>
</evidence>
<evidence type="ECO:0000256" key="2">
    <source>
        <dbReference type="PROSITE-ProRule" id="PRU00235"/>
    </source>
</evidence>
<reference evidence="4" key="1">
    <citation type="submission" date="2020-02" db="EMBL/GenBank/DDBJ databases">
        <authorList>
            <person name="Scholz U."/>
            <person name="Mascher M."/>
            <person name="Fiebig A."/>
        </authorList>
    </citation>
    <scope>NUCLEOTIDE SEQUENCE</scope>
</reference>
<evidence type="ECO:0000313" key="4">
    <source>
        <dbReference type="EMBL" id="CAA7400891.1"/>
    </source>
</evidence>
<proteinExistence type="predicted"/>
<dbReference type="AlphaFoldDB" id="A0A7I8KTD8"/>
<accession>A0A7I8KTD8</accession>
<feature type="domain" description="RCC1-like" evidence="3">
    <location>
        <begin position="52"/>
        <end position="432"/>
    </location>
</feature>
<sequence>MLMKAITGASTEAGVSATRRLWFLCRRLSGVSSTPGQAPSPSPAPPGPRRFVALWGNGDYGRLGLGNLASQWRPTVSPFFSKDDDLVVSVACGGAHTLFLTEKGHVYATGLNNFGQLGIMIGATHSLAPLKVSSLPEKIILISAGYHHSAAVTENGELYVWGNNSSGQLGLGKRAESIVSVPTRLDCLAGVCVKNVALGSEHSIAVTDDGNVLSWGAGGFGRLGHGVRSGILGFSGSSSEYIPRLIKNFEEVKVRKIAAGLLHSAFIDEHGSVFIFGEKTTSKLSFRGAKNPSSPSVIHELPFSEEVACGGYHTCVITRDGQLYTWGSNENGCLGLGFTNVVGTPHRVESSSMKFPVSEVSCGWKHTAAISGGNLFTWGWGGANGTFFEDGLSSGGQLGHGNDLDLCEPMVVNFGENVRAVRVSCGFNHTAAIFEYI</sequence>
<evidence type="ECO:0000259" key="3">
    <source>
        <dbReference type="Pfam" id="PF25390"/>
    </source>
</evidence>
<feature type="repeat" description="RCC1" evidence="2">
    <location>
        <begin position="210"/>
        <end position="270"/>
    </location>
</feature>
<keyword evidence="1" id="KW-0677">Repeat</keyword>
<keyword evidence="5" id="KW-1185">Reference proteome</keyword>
<feature type="repeat" description="RCC1" evidence="2">
    <location>
        <begin position="50"/>
        <end position="103"/>
    </location>
</feature>
<dbReference type="Proteomes" id="UP000663760">
    <property type="component" value="Chromosome 8"/>
</dbReference>
<dbReference type="PROSITE" id="PS50012">
    <property type="entry name" value="RCC1_3"/>
    <property type="match status" value="7"/>
</dbReference>
<dbReference type="EMBL" id="LR746271">
    <property type="protein sequence ID" value="CAA7400891.1"/>
    <property type="molecule type" value="Genomic_DNA"/>
</dbReference>
<name>A0A7I8KTD8_SPIIN</name>
<organism evidence="4 5">
    <name type="scientific">Spirodela intermedia</name>
    <name type="common">Intermediate duckweed</name>
    <dbReference type="NCBI Taxonomy" id="51605"/>
    <lineage>
        <taxon>Eukaryota</taxon>
        <taxon>Viridiplantae</taxon>
        <taxon>Streptophyta</taxon>
        <taxon>Embryophyta</taxon>
        <taxon>Tracheophyta</taxon>
        <taxon>Spermatophyta</taxon>
        <taxon>Magnoliopsida</taxon>
        <taxon>Liliopsida</taxon>
        <taxon>Araceae</taxon>
        <taxon>Lemnoideae</taxon>
        <taxon>Spirodela</taxon>
    </lineage>
</organism>
<feature type="repeat" description="RCC1" evidence="2">
    <location>
        <begin position="271"/>
        <end position="320"/>
    </location>
</feature>
<feature type="repeat" description="RCC1" evidence="2">
    <location>
        <begin position="156"/>
        <end position="209"/>
    </location>
</feature>
<dbReference type="InterPro" id="IPR009091">
    <property type="entry name" value="RCC1/BLIP-II"/>
</dbReference>
<dbReference type="PROSITE" id="PS00626">
    <property type="entry name" value="RCC1_2"/>
    <property type="match status" value="3"/>
</dbReference>
<dbReference type="InterPro" id="IPR000408">
    <property type="entry name" value="Reg_chr_condens"/>
</dbReference>
<dbReference type="Gene3D" id="2.130.10.30">
    <property type="entry name" value="Regulator of chromosome condensation 1/beta-lactamase-inhibitor protein II"/>
    <property type="match status" value="3"/>
</dbReference>
<dbReference type="InterPro" id="IPR058923">
    <property type="entry name" value="RCC1-like_dom"/>
</dbReference>
<dbReference type="OrthoDB" id="8068875at2759"/>
<feature type="repeat" description="RCC1" evidence="2">
    <location>
        <begin position="385"/>
        <end position="436"/>
    </location>
</feature>
<dbReference type="InterPro" id="IPR051625">
    <property type="entry name" value="Signaling_Regulatory_Domain"/>
</dbReference>